<evidence type="ECO:0000256" key="1">
    <source>
        <dbReference type="SAM" id="MobiDB-lite"/>
    </source>
</evidence>
<reference evidence="3" key="1">
    <citation type="journal article" date="2015" name="BMC Genomics">
        <title>Draft genome of a commonly misdiagnosed multidrug resistant pathogen Candida auris.</title>
        <authorList>
            <person name="Chatterjee S."/>
            <person name="Alampalli S.V."/>
            <person name="Nageshan R.K."/>
            <person name="Chettiar S.T."/>
            <person name="Joshi S."/>
            <person name="Tatu U.S."/>
        </authorList>
    </citation>
    <scope>NUCLEOTIDE SEQUENCE [LARGE SCALE GENOMIC DNA]</scope>
    <source>
        <strain evidence="3">6684</strain>
    </source>
</reference>
<proteinExistence type="predicted"/>
<protein>
    <submittedName>
        <fullName evidence="2">Uncharacterized protein</fullName>
    </submittedName>
</protein>
<gene>
    <name evidence="2" type="ORF">QG37_01759</name>
</gene>
<feature type="region of interest" description="Disordered" evidence="1">
    <location>
        <begin position="56"/>
        <end position="87"/>
    </location>
</feature>
<organism evidence="2 3">
    <name type="scientific">Candidozyma auris</name>
    <name type="common">Yeast</name>
    <name type="synonym">Candida auris</name>
    <dbReference type="NCBI Taxonomy" id="498019"/>
    <lineage>
        <taxon>Eukaryota</taxon>
        <taxon>Fungi</taxon>
        <taxon>Dikarya</taxon>
        <taxon>Ascomycota</taxon>
        <taxon>Saccharomycotina</taxon>
        <taxon>Pichiomycetes</taxon>
        <taxon>Metschnikowiaceae</taxon>
        <taxon>Candidozyma</taxon>
    </lineage>
</organism>
<name>A0A0L0P4D4_CANAR</name>
<accession>A0A0L0P4D4</accession>
<feature type="compositionally biased region" description="Basic and acidic residues" evidence="1">
    <location>
        <begin position="56"/>
        <end position="67"/>
    </location>
</feature>
<comment type="caution">
    <text evidence="2">The sequence shown here is derived from an EMBL/GenBank/DDBJ whole genome shotgun (WGS) entry which is preliminary data.</text>
</comment>
<dbReference type="Proteomes" id="UP000037122">
    <property type="component" value="Unassembled WGS sequence"/>
</dbReference>
<evidence type="ECO:0000313" key="3">
    <source>
        <dbReference type="Proteomes" id="UP000037122"/>
    </source>
</evidence>
<sequence>MMELASLFVVCGSAGTAFGMNPPELLFPKDSAEGPGRLDEMERNVALSNLGGFRRSEESLAGDRNEEPSWLPLSESLKAPSSQDPVV</sequence>
<evidence type="ECO:0000313" key="2">
    <source>
        <dbReference type="EMBL" id="KNE00891.1"/>
    </source>
</evidence>
<dbReference type="VEuPathDB" id="FungiDB:QG37_01759"/>
<dbReference type="EMBL" id="LGST01000016">
    <property type="protein sequence ID" value="KNE00891.1"/>
    <property type="molecule type" value="Genomic_DNA"/>
</dbReference>
<dbReference type="AlphaFoldDB" id="A0A0L0P4D4"/>